<dbReference type="Pfam" id="PF00177">
    <property type="entry name" value="Ribosomal_S7"/>
    <property type="match status" value="1"/>
</dbReference>
<evidence type="ECO:0000313" key="6">
    <source>
        <dbReference type="Proteomes" id="UP000326759"/>
    </source>
</evidence>
<sequence>MALFKQATTFLGFSIPPHKKLTAAVKSVLSCRTAYFPAEFQKPITDQDVLKELEDSSEFENLKFQPFLPAPISLNSSVFYDEFKERFTRYVMKGGQKKLARELLEKTFYEIKKIQLKKYYEAETDSERNEIECNPLVILKNAIENCTPMLTVKKVSRGGSVYQVPVPVQEKKAEYLSIKWMLEAARDKGSRVHLPIKLSKELIDAHNGEGRVIKKKQDLHKLCEANRAYAHFRWS</sequence>
<dbReference type="AlphaFoldDB" id="A0A5N5TPJ5"/>
<keyword evidence="6" id="KW-1185">Reference proteome</keyword>
<keyword evidence="2 5" id="KW-0689">Ribosomal protein</keyword>
<evidence type="ECO:0000313" key="5">
    <source>
        <dbReference type="EMBL" id="KAB7508079.1"/>
    </source>
</evidence>
<organism evidence="5 6">
    <name type="scientific">Armadillidium nasatum</name>
    <dbReference type="NCBI Taxonomy" id="96803"/>
    <lineage>
        <taxon>Eukaryota</taxon>
        <taxon>Metazoa</taxon>
        <taxon>Ecdysozoa</taxon>
        <taxon>Arthropoda</taxon>
        <taxon>Crustacea</taxon>
        <taxon>Multicrustacea</taxon>
        <taxon>Malacostraca</taxon>
        <taxon>Eumalacostraca</taxon>
        <taxon>Peracarida</taxon>
        <taxon>Isopoda</taxon>
        <taxon>Oniscidea</taxon>
        <taxon>Crinocheta</taxon>
        <taxon>Armadillidiidae</taxon>
        <taxon>Armadillidium</taxon>
    </lineage>
</organism>
<comment type="caution">
    <text evidence="5">The sequence shown here is derived from an EMBL/GenBank/DDBJ whole genome shotgun (WGS) entry which is preliminary data.</text>
</comment>
<accession>A0A5N5TPJ5</accession>
<feature type="domain" description="Small ribosomal subunit protein uS7" evidence="4">
    <location>
        <begin position="74"/>
        <end position="227"/>
    </location>
</feature>
<comment type="similarity">
    <text evidence="1">Belongs to the universal ribosomal protein uS7 family.</text>
</comment>
<dbReference type="EMBL" id="SEYY01000072">
    <property type="protein sequence ID" value="KAB7508079.1"/>
    <property type="molecule type" value="Genomic_DNA"/>
</dbReference>
<dbReference type="PANTHER" id="PTHR11205">
    <property type="entry name" value="RIBOSOMAL PROTEIN S7"/>
    <property type="match status" value="1"/>
</dbReference>
<keyword evidence="3" id="KW-0687">Ribonucleoprotein</keyword>
<dbReference type="Gene3D" id="1.10.455.10">
    <property type="entry name" value="Ribosomal protein S7 domain"/>
    <property type="match status" value="1"/>
</dbReference>
<gene>
    <name evidence="5" type="primary">mRpS7</name>
    <name evidence="5" type="ORF">Anas_08580</name>
</gene>
<dbReference type="GO" id="GO:1990904">
    <property type="term" value="C:ribonucleoprotein complex"/>
    <property type="evidence" value="ECO:0007669"/>
    <property type="project" value="UniProtKB-KW"/>
</dbReference>
<name>A0A5N5TPJ5_9CRUS</name>
<dbReference type="GO" id="GO:0005840">
    <property type="term" value="C:ribosome"/>
    <property type="evidence" value="ECO:0007669"/>
    <property type="project" value="UniProtKB-KW"/>
</dbReference>
<dbReference type="InterPro" id="IPR023798">
    <property type="entry name" value="Ribosomal_uS7_dom"/>
</dbReference>
<dbReference type="OrthoDB" id="9972728at2759"/>
<dbReference type="InterPro" id="IPR036823">
    <property type="entry name" value="Ribosomal_uS7_dom_sf"/>
</dbReference>
<dbReference type="GO" id="GO:0006412">
    <property type="term" value="P:translation"/>
    <property type="evidence" value="ECO:0007669"/>
    <property type="project" value="InterPro"/>
</dbReference>
<protein>
    <submittedName>
        <fullName evidence="5">28S ribosomal protein S7, mitochondrial</fullName>
    </submittedName>
</protein>
<evidence type="ECO:0000259" key="4">
    <source>
        <dbReference type="Pfam" id="PF00177"/>
    </source>
</evidence>
<reference evidence="5 6" key="1">
    <citation type="journal article" date="2019" name="PLoS Biol.">
        <title>Sex chromosomes control vertical transmission of feminizing Wolbachia symbionts in an isopod.</title>
        <authorList>
            <person name="Becking T."/>
            <person name="Chebbi M.A."/>
            <person name="Giraud I."/>
            <person name="Moumen B."/>
            <person name="Laverre T."/>
            <person name="Caubet Y."/>
            <person name="Peccoud J."/>
            <person name="Gilbert C."/>
            <person name="Cordaux R."/>
        </authorList>
    </citation>
    <scope>NUCLEOTIDE SEQUENCE [LARGE SCALE GENOMIC DNA]</scope>
    <source>
        <strain evidence="5">ANa2</strain>
        <tissue evidence="5">Whole body excluding digestive tract and cuticle</tissue>
    </source>
</reference>
<dbReference type="Proteomes" id="UP000326759">
    <property type="component" value="Unassembled WGS sequence"/>
</dbReference>
<evidence type="ECO:0000256" key="1">
    <source>
        <dbReference type="ARBA" id="ARBA00007151"/>
    </source>
</evidence>
<evidence type="ECO:0000256" key="2">
    <source>
        <dbReference type="ARBA" id="ARBA00022980"/>
    </source>
</evidence>
<dbReference type="SUPFAM" id="SSF47973">
    <property type="entry name" value="Ribosomal protein S7"/>
    <property type="match status" value="1"/>
</dbReference>
<dbReference type="CDD" id="cd14870">
    <property type="entry name" value="uS7_Mitochondria_Mammalian"/>
    <property type="match status" value="1"/>
</dbReference>
<dbReference type="InterPro" id="IPR000235">
    <property type="entry name" value="Ribosomal_uS7"/>
</dbReference>
<proteinExistence type="inferred from homology"/>
<evidence type="ECO:0000256" key="3">
    <source>
        <dbReference type="ARBA" id="ARBA00023274"/>
    </source>
</evidence>